<feature type="transmembrane region" description="Helical" evidence="4">
    <location>
        <begin position="67"/>
        <end position="86"/>
    </location>
</feature>
<dbReference type="EMBL" id="JACNIG010000319">
    <property type="protein sequence ID" value="MBC8433683.1"/>
    <property type="molecule type" value="Genomic_DNA"/>
</dbReference>
<reference evidence="6 7" key="1">
    <citation type="submission" date="2020-08" db="EMBL/GenBank/DDBJ databases">
        <title>Bridging the membrane lipid divide: bacteria of the FCB group superphylum have the potential to synthesize archaeal ether lipids.</title>
        <authorList>
            <person name="Villanueva L."/>
            <person name="Von Meijenfeldt F.A.B."/>
            <person name="Westbye A.B."/>
            <person name="Yadav S."/>
            <person name="Hopmans E.C."/>
            <person name="Dutilh B.E."/>
            <person name="Sinninghe Damste J.S."/>
        </authorList>
    </citation>
    <scope>NUCLEOTIDE SEQUENCE [LARGE SCALE GENOMIC DNA]</scope>
    <source>
        <strain evidence="6">NIOZ-UU17</strain>
    </source>
</reference>
<evidence type="ECO:0000259" key="5">
    <source>
        <dbReference type="PROSITE" id="PS50850"/>
    </source>
</evidence>
<feature type="transmembrane region" description="Helical" evidence="4">
    <location>
        <begin position="270"/>
        <end position="289"/>
    </location>
</feature>
<gene>
    <name evidence="6" type="ORF">H8D96_17375</name>
</gene>
<keyword evidence="2 4" id="KW-1133">Transmembrane helix</keyword>
<keyword evidence="3 4" id="KW-0472">Membrane</keyword>
<dbReference type="PANTHER" id="PTHR23518">
    <property type="entry name" value="C-METHYLTRANSFERASE"/>
    <property type="match status" value="1"/>
</dbReference>
<feature type="transmembrane region" description="Helical" evidence="4">
    <location>
        <begin position="359"/>
        <end position="378"/>
    </location>
</feature>
<dbReference type="AlphaFoldDB" id="A0A8J6P364"/>
<dbReference type="PANTHER" id="PTHR23518:SF2">
    <property type="entry name" value="MAJOR FACILITATOR SUPERFAMILY TRANSPORTER"/>
    <property type="match status" value="1"/>
</dbReference>
<evidence type="ECO:0000256" key="1">
    <source>
        <dbReference type="ARBA" id="ARBA00022692"/>
    </source>
</evidence>
<evidence type="ECO:0000256" key="2">
    <source>
        <dbReference type="ARBA" id="ARBA00022989"/>
    </source>
</evidence>
<dbReference type="InterPro" id="IPR011701">
    <property type="entry name" value="MFS"/>
</dbReference>
<evidence type="ECO:0000313" key="7">
    <source>
        <dbReference type="Proteomes" id="UP000605201"/>
    </source>
</evidence>
<dbReference type="CDD" id="cd17325">
    <property type="entry name" value="MFS_MdtG_SLC18_like"/>
    <property type="match status" value="1"/>
</dbReference>
<feature type="transmembrane region" description="Helical" evidence="4">
    <location>
        <begin position="240"/>
        <end position="258"/>
    </location>
</feature>
<feature type="transmembrane region" description="Helical" evidence="4">
    <location>
        <begin position="330"/>
        <end position="353"/>
    </location>
</feature>
<dbReference type="SUPFAM" id="SSF103473">
    <property type="entry name" value="MFS general substrate transporter"/>
    <property type="match status" value="1"/>
</dbReference>
<feature type="transmembrane region" description="Helical" evidence="4">
    <location>
        <begin position="207"/>
        <end position="228"/>
    </location>
</feature>
<name>A0A8J6P364_9BACT</name>
<organism evidence="6 7">
    <name type="scientific">Candidatus Desulfatibia vada</name>
    <dbReference type="NCBI Taxonomy" id="2841696"/>
    <lineage>
        <taxon>Bacteria</taxon>
        <taxon>Pseudomonadati</taxon>
        <taxon>Thermodesulfobacteriota</taxon>
        <taxon>Desulfobacteria</taxon>
        <taxon>Desulfobacterales</taxon>
        <taxon>Desulfobacterales incertae sedis</taxon>
        <taxon>Candidatus Desulfatibia</taxon>
    </lineage>
</organism>
<feature type="transmembrane region" description="Helical" evidence="4">
    <location>
        <begin position="127"/>
        <end position="148"/>
    </location>
</feature>
<dbReference type="InterPro" id="IPR036259">
    <property type="entry name" value="MFS_trans_sf"/>
</dbReference>
<feature type="transmembrane region" description="Helical" evidence="4">
    <location>
        <begin position="92"/>
        <end position="115"/>
    </location>
</feature>
<dbReference type="Proteomes" id="UP000605201">
    <property type="component" value="Unassembled WGS sequence"/>
</dbReference>
<dbReference type="Gene3D" id="1.20.1250.20">
    <property type="entry name" value="MFS general substrate transporter like domains"/>
    <property type="match status" value="2"/>
</dbReference>
<dbReference type="InterPro" id="IPR020846">
    <property type="entry name" value="MFS_dom"/>
</dbReference>
<accession>A0A8J6P364</accession>
<sequence length="391" mass="42634">MLMLISCGAAFGCYFATNMRLPVVPLYARSLGINTAQIGFINSAFFLMAGFLSLPFGFVSDRWGRKLMACLGLLVLTGASFLLYFSNTFVQLTWAYIFIGIGVAAFSPTMMSFVADISPVTHLGRSYGWYTTAIYCGMSLGPAAGGFLAQTAGFLQVFLISGALVFLNFWIVLFFLPRTRSVLEPHSEKPKTTTPVRKLFQNRPLMGCWLVTLGGCFGLGMFITFIPLHAQNQGLNVSQIGLVFFVQGLTNAISRIPLGYLSDKVTDRKILVVIGMIGFAVAMAGFGVARTAGYFMMFAIALGVSMGLAFTSVGALIAETVDSESRGLAMGGYNTCIYFGMMLNSALMGTLIQMIGFKYAFYLTAVVNLFFIAIFYLLMQNFSPVRNEPIR</sequence>
<feature type="transmembrane region" description="Helical" evidence="4">
    <location>
        <begin position="38"/>
        <end position="60"/>
    </location>
</feature>
<evidence type="ECO:0000256" key="3">
    <source>
        <dbReference type="ARBA" id="ARBA00023136"/>
    </source>
</evidence>
<protein>
    <submittedName>
        <fullName evidence="6">MFS transporter</fullName>
    </submittedName>
</protein>
<comment type="caution">
    <text evidence="6">The sequence shown here is derived from an EMBL/GenBank/DDBJ whole genome shotgun (WGS) entry which is preliminary data.</text>
</comment>
<feature type="transmembrane region" description="Helical" evidence="4">
    <location>
        <begin position="154"/>
        <end position="176"/>
    </location>
</feature>
<keyword evidence="1 4" id="KW-0812">Transmembrane</keyword>
<evidence type="ECO:0000256" key="4">
    <source>
        <dbReference type="SAM" id="Phobius"/>
    </source>
</evidence>
<feature type="domain" description="Major facilitator superfamily (MFS) profile" evidence="5">
    <location>
        <begin position="1"/>
        <end position="383"/>
    </location>
</feature>
<proteinExistence type="predicted"/>
<dbReference type="Pfam" id="PF07690">
    <property type="entry name" value="MFS_1"/>
    <property type="match status" value="1"/>
</dbReference>
<dbReference type="PROSITE" id="PS50850">
    <property type="entry name" value="MFS"/>
    <property type="match status" value="1"/>
</dbReference>
<feature type="transmembrane region" description="Helical" evidence="4">
    <location>
        <begin position="295"/>
        <end position="318"/>
    </location>
</feature>
<dbReference type="GO" id="GO:0022857">
    <property type="term" value="F:transmembrane transporter activity"/>
    <property type="evidence" value="ECO:0007669"/>
    <property type="project" value="InterPro"/>
</dbReference>
<evidence type="ECO:0000313" key="6">
    <source>
        <dbReference type="EMBL" id="MBC8433683.1"/>
    </source>
</evidence>